<name>A0A2A4FZA3_9SPHN</name>
<dbReference type="OrthoDB" id="5572803at2"/>
<keyword evidence="5" id="KW-0560">Oxidoreductase</keyword>
<dbReference type="Proteomes" id="UP000218934">
    <property type="component" value="Unassembled WGS sequence"/>
</dbReference>
<accession>A0A2A4FZA3</accession>
<keyword evidence="7" id="KW-0676">Redox-active center</keyword>
<dbReference type="InterPro" id="IPR000866">
    <property type="entry name" value="AhpC/TSA"/>
</dbReference>
<comment type="caution">
    <text evidence="14">The sequence shown here is derived from an EMBL/GenBank/DDBJ whole genome shotgun (WGS) entry which is preliminary data.</text>
</comment>
<feature type="signal peptide" evidence="12">
    <location>
        <begin position="1"/>
        <end position="22"/>
    </location>
</feature>
<dbReference type="Pfam" id="PF00578">
    <property type="entry name" value="AhpC-TSA"/>
    <property type="match status" value="1"/>
</dbReference>
<evidence type="ECO:0000256" key="4">
    <source>
        <dbReference type="ARBA" id="ARBA00022862"/>
    </source>
</evidence>
<dbReference type="InterPro" id="IPR013766">
    <property type="entry name" value="Thioredoxin_domain"/>
</dbReference>
<gene>
    <name evidence="14" type="ORF">COO09_08350</name>
</gene>
<dbReference type="GO" id="GO:0045454">
    <property type="term" value="P:cell redox homeostasis"/>
    <property type="evidence" value="ECO:0007669"/>
    <property type="project" value="TreeGrafter"/>
</dbReference>
<dbReference type="InterPro" id="IPR050924">
    <property type="entry name" value="Peroxiredoxin_BCP/PrxQ"/>
</dbReference>
<feature type="domain" description="Thioredoxin" evidence="13">
    <location>
        <begin position="24"/>
        <end position="175"/>
    </location>
</feature>
<organism evidence="14 15">
    <name type="scientific">Rhizorhabdus dicambivorans</name>
    <dbReference type="NCBI Taxonomy" id="1850238"/>
    <lineage>
        <taxon>Bacteria</taxon>
        <taxon>Pseudomonadati</taxon>
        <taxon>Pseudomonadota</taxon>
        <taxon>Alphaproteobacteria</taxon>
        <taxon>Sphingomonadales</taxon>
        <taxon>Sphingomonadaceae</taxon>
        <taxon>Rhizorhabdus</taxon>
    </lineage>
</organism>
<proteinExistence type="inferred from homology"/>
<evidence type="ECO:0000256" key="12">
    <source>
        <dbReference type="SAM" id="SignalP"/>
    </source>
</evidence>
<keyword evidence="3" id="KW-0575">Peroxidase</keyword>
<keyword evidence="12" id="KW-0732">Signal</keyword>
<dbReference type="KEGG" id="rdi:CMV14_04215"/>
<evidence type="ECO:0000256" key="8">
    <source>
        <dbReference type="ARBA" id="ARBA00032824"/>
    </source>
</evidence>
<dbReference type="GO" id="GO:0008379">
    <property type="term" value="F:thioredoxin peroxidase activity"/>
    <property type="evidence" value="ECO:0007669"/>
    <property type="project" value="TreeGrafter"/>
</dbReference>
<keyword evidence="15" id="KW-1185">Reference proteome</keyword>
<dbReference type="PANTHER" id="PTHR42801">
    <property type="entry name" value="THIOREDOXIN-DEPENDENT PEROXIDE REDUCTASE"/>
    <property type="match status" value="1"/>
</dbReference>
<dbReference type="InterPro" id="IPR036249">
    <property type="entry name" value="Thioredoxin-like_sf"/>
</dbReference>
<comment type="similarity">
    <text evidence="9">Belongs to the peroxiredoxin family. BCP/PrxQ subfamily.</text>
</comment>
<dbReference type="PANTHER" id="PTHR42801:SF4">
    <property type="entry name" value="AHPC_TSA FAMILY PROTEIN"/>
    <property type="match status" value="1"/>
</dbReference>
<evidence type="ECO:0000256" key="6">
    <source>
        <dbReference type="ARBA" id="ARBA00023157"/>
    </source>
</evidence>
<keyword evidence="4" id="KW-0049">Antioxidant</keyword>
<dbReference type="Gene3D" id="3.40.30.10">
    <property type="entry name" value="Glutaredoxin"/>
    <property type="match status" value="1"/>
</dbReference>
<evidence type="ECO:0000256" key="10">
    <source>
        <dbReference type="ARBA" id="ARBA00042639"/>
    </source>
</evidence>
<dbReference type="GO" id="GO:0005737">
    <property type="term" value="C:cytoplasm"/>
    <property type="evidence" value="ECO:0007669"/>
    <property type="project" value="TreeGrafter"/>
</dbReference>
<evidence type="ECO:0000256" key="2">
    <source>
        <dbReference type="ARBA" id="ARBA00013017"/>
    </source>
</evidence>
<protein>
    <recommendedName>
        <fullName evidence="2">thioredoxin-dependent peroxiredoxin</fullName>
        <ecNumber evidence="2">1.11.1.24</ecNumber>
    </recommendedName>
    <alternativeName>
        <fullName evidence="8">Thioredoxin peroxidase</fullName>
    </alternativeName>
    <alternativeName>
        <fullName evidence="10">Thioredoxin-dependent peroxiredoxin Bcp</fullName>
    </alternativeName>
</protein>
<keyword evidence="6" id="KW-1015">Disulfide bond</keyword>
<evidence type="ECO:0000259" key="13">
    <source>
        <dbReference type="PROSITE" id="PS51352"/>
    </source>
</evidence>
<evidence type="ECO:0000313" key="15">
    <source>
        <dbReference type="Proteomes" id="UP000218934"/>
    </source>
</evidence>
<evidence type="ECO:0000256" key="5">
    <source>
        <dbReference type="ARBA" id="ARBA00023002"/>
    </source>
</evidence>
<evidence type="ECO:0000256" key="1">
    <source>
        <dbReference type="ARBA" id="ARBA00003330"/>
    </source>
</evidence>
<dbReference type="SUPFAM" id="SSF52833">
    <property type="entry name" value="Thioredoxin-like"/>
    <property type="match status" value="1"/>
</dbReference>
<dbReference type="EMBL" id="NWUF01000006">
    <property type="protein sequence ID" value="PCE42829.1"/>
    <property type="molecule type" value="Genomic_DNA"/>
</dbReference>
<comment type="function">
    <text evidence="1">Thiol-specific peroxidase that catalyzes the reduction of hydrogen peroxide and organic hydroperoxides to water and alcohols, respectively. Plays a role in cell protection against oxidative stress by detoxifying peroxides and as sensor of hydrogen peroxide-mediated signaling events.</text>
</comment>
<reference evidence="14 15" key="1">
    <citation type="submission" date="2017-09" db="EMBL/GenBank/DDBJ databases">
        <title>The Catabolism of 3,6-Dichlorosalicylic acid is Initiated by the Cytochrome P450 Monooxygenase DsmABC in Rhizorhabdus dicambivorans Ndbn-20.</title>
        <authorList>
            <person name="Na L."/>
        </authorList>
    </citation>
    <scope>NUCLEOTIDE SEQUENCE [LARGE SCALE GENOMIC DNA]</scope>
    <source>
        <strain evidence="14 15">Ndbn-20m</strain>
    </source>
</reference>
<dbReference type="CDD" id="cd03017">
    <property type="entry name" value="PRX_BCP"/>
    <property type="match status" value="1"/>
</dbReference>
<evidence type="ECO:0000256" key="3">
    <source>
        <dbReference type="ARBA" id="ARBA00022559"/>
    </source>
</evidence>
<dbReference type="AlphaFoldDB" id="A0A2A4FZA3"/>
<evidence type="ECO:0000313" key="14">
    <source>
        <dbReference type="EMBL" id="PCE42829.1"/>
    </source>
</evidence>
<feature type="chain" id="PRO_5012788371" description="thioredoxin-dependent peroxiredoxin" evidence="12">
    <location>
        <begin position="23"/>
        <end position="180"/>
    </location>
</feature>
<dbReference type="RefSeq" id="WP_066959485.1">
    <property type="nucleotide sequence ID" value="NZ_CP023449.1"/>
</dbReference>
<dbReference type="GO" id="GO:0034599">
    <property type="term" value="P:cellular response to oxidative stress"/>
    <property type="evidence" value="ECO:0007669"/>
    <property type="project" value="TreeGrafter"/>
</dbReference>
<dbReference type="EC" id="1.11.1.24" evidence="2"/>
<evidence type="ECO:0000256" key="7">
    <source>
        <dbReference type="ARBA" id="ARBA00023284"/>
    </source>
</evidence>
<evidence type="ECO:0000256" key="9">
    <source>
        <dbReference type="ARBA" id="ARBA00038489"/>
    </source>
</evidence>
<sequence length="180" mass="19104">MRALSKALSLIAALTLPAAAQAALAVGAKAPAFDTRAAVAGKDFDFNLAKALKKGPVVLYFFPKVFTKGCTIEANRFSEAADMFNKLGATVVGVSADPIEEVRKFSIEECRNKFAVGVATPAMIKDYDAALIMTGLTGRSNRTSYVIAPDGKIIFSYTAMSPEGHVTGTLDAVKAWKARH</sequence>
<evidence type="ECO:0000256" key="11">
    <source>
        <dbReference type="ARBA" id="ARBA00049091"/>
    </source>
</evidence>
<comment type="catalytic activity">
    <reaction evidence="11">
        <text>a hydroperoxide + [thioredoxin]-dithiol = an alcohol + [thioredoxin]-disulfide + H2O</text>
        <dbReference type="Rhea" id="RHEA:62620"/>
        <dbReference type="Rhea" id="RHEA-COMP:10698"/>
        <dbReference type="Rhea" id="RHEA-COMP:10700"/>
        <dbReference type="ChEBI" id="CHEBI:15377"/>
        <dbReference type="ChEBI" id="CHEBI:29950"/>
        <dbReference type="ChEBI" id="CHEBI:30879"/>
        <dbReference type="ChEBI" id="CHEBI:35924"/>
        <dbReference type="ChEBI" id="CHEBI:50058"/>
        <dbReference type="EC" id="1.11.1.24"/>
    </reaction>
</comment>
<dbReference type="PROSITE" id="PS51352">
    <property type="entry name" value="THIOREDOXIN_2"/>
    <property type="match status" value="1"/>
</dbReference>